<feature type="domain" description="Peptidase S9 prolyl oligopeptidase catalytic" evidence="3">
    <location>
        <begin position="440"/>
        <end position="651"/>
    </location>
</feature>
<dbReference type="EMBL" id="CP072110">
    <property type="protein sequence ID" value="QTH63939.1"/>
    <property type="molecule type" value="Genomic_DNA"/>
</dbReference>
<dbReference type="PANTHER" id="PTHR42776:SF27">
    <property type="entry name" value="DIPEPTIDYL PEPTIDASE FAMILY MEMBER 6"/>
    <property type="match status" value="1"/>
</dbReference>
<dbReference type="AlphaFoldDB" id="A0A975DBY1"/>
<evidence type="ECO:0000259" key="3">
    <source>
        <dbReference type="Pfam" id="PF00326"/>
    </source>
</evidence>
<dbReference type="Gene3D" id="3.40.50.1820">
    <property type="entry name" value="alpha/beta hydrolase"/>
    <property type="match status" value="1"/>
</dbReference>
<dbReference type="InterPro" id="IPR029058">
    <property type="entry name" value="AB_hydrolase_fold"/>
</dbReference>
<organism evidence="4 5">
    <name type="scientific">Psychrosphaera ytuae</name>
    <dbReference type="NCBI Taxonomy" id="2820710"/>
    <lineage>
        <taxon>Bacteria</taxon>
        <taxon>Pseudomonadati</taxon>
        <taxon>Pseudomonadota</taxon>
        <taxon>Gammaproteobacteria</taxon>
        <taxon>Alteromonadales</taxon>
        <taxon>Pseudoalteromonadaceae</taxon>
        <taxon>Psychrosphaera</taxon>
    </lineage>
</organism>
<dbReference type="InterPro" id="IPR001375">
    <property type="entry name" value="Peptidase_S9_cat"/>
</dbReference>
<protein>
    <submittedName>
        <fullName evidence="4">S9 family peptidase</fullName>
    </submittedName>
</protein>
<dbReference type="SUPFAM" id="SSF53474">
    <property type="entry name" value="alpha/beta-Hydrolases"/>
    <property type="match status" value="1"/>
</dbReference>
<name>A0A975DBY1_9GAMM</name>
<evidence type="ECO:0000256" key="2">
    <source>
        <dbReference type="SAM" id="SignalP"/>
    </source>
</evidence>
<evidence type="ECO:0000313" key="5">
    <source>
        <dbReference type="Proteomes" id="UP000682739"/>
    </source>
</evidence>
<keyword evidence="2" id="KW-0732">Signal</keyword>
<dbReference type="Pfam" id="PF00326">
    <property type="entry name" value="Peptidase_S9"/>
    <property type="match status" value="1"/>
</dbReference>
<reference evidence="4" key="1">
    <citation type="submission" date="2021-03" db="EMBL/GenBank/DDBJ databases">
        <title>Description of Psychrosphaera ytuae sp. nov. isolated from deep sea sediment of South China Sea.</title>
        <authorList>
            <person name="Zhang J."/>
            <person name="Xu X.-D."/>
        </authorList>
    </citation>
    <scope>NUCLEOTIDE SEQUENCE</scope>
    <source>
        <strain evidence="4">MTZ26</strain>
    </source>
</reference>
<feature type="chain" id="PRO_5037547603" evidence="2">
    <location>
        <begin position="18"/>
        <end position="651"/>
    </location>
</feature>
<evidence type="ECO:0000256" key="1">
    <source>
        <dbReference type="ARBA" id="ARBA00022801"/>
    </source>
</evidence>
<sequence>MKRVALALLLPIFSICAVIPNIAQASKAEQHAKAFGHLPMFQYAQVSPNGEHIAAVFNAPDGPQIVVSKFGSQELTAILKLKKAQDRIDSLIWANDDRVIVSASYSKSAYGDRFRVSRLFSVSKSGKELQELKPKEVRSDRITRGALYSERVIAILKDDPNHVLVQGFDERDEAVAVYKANVDTGDLDKTFINKYRVNAWVANTQGEVVLGVEIDELKPGLRHIWHRATESAEWKRIQSIQSFEDHSFEPVFVDGNSLYVLSPHEHGRKALWVYNIASGKFDSLVYAHEKYDVADVIVEPGSSNIIGVRYMDDYVRSVFFNETDNSVFQIVKNSFNGFETSITSLDTNRKKILVSAQTNVSPTKYFWLDLEKKAGGVWFSQYPYLEGKRLPATQKYSFTTSDGVELHGYITLPDGVEKGKAPLVVFPHGGPFGVRDYQYFDPYVQYMASLGYAVMQVNFRGSGGFGSSFENQGYRQWGKRMQQDVYEAIDYVAQQQLADTKNSCMVGASYGGYVALTASFQKPMDFKCIVSIAGIANLTELAEDDYKYKSLRAFISKTIGNPRDDKEKAEMDSLSAIYNLDKIKAPVLLIHGTYDTQVNFSQSDKFYDAAEDADIDIEYVKIKHGTHYFDDGDNRQLMFKELGEFLVEHLK</sequence>
<gene>
    <name evidence="4" type="ORF">J1N51_00100</name>
</gene>
<dbReference type="KEGG" id="psym:J1N51_00100"/>
<dbReference type="GO" id="GO:0006508">
    <property type="term" value="P:proteolysis"/>
    <property type="evidence" value="ECO:0007669"/>
    <property type="project" value="InterPro"/>
</dbReference>
<dbReference type="InterPro" id="IPR002471">
    <property type="entry name" value="Pept_S9_AS"/>
</dbReference>
<dbReference type="PROSITE" id="PS00708">
    <property type="entry name" value="PRO_ENDOPEP_SER"/>
    <property type="match status" value="1"/>
</dbReference>
<keyword evidence="1" id="KW-0378">Hydrolase</keyword>
<evidence type="ECO:0000313" key="4">
    <source>
        <dbReference type="EMBL" id="QTH63939.1"/>
    </source>
</evidence>
<dbReference type="Proteomes" id="UP000682739">
    <property type="component" value="Chromosome"/>
</dbReference>
<dbReference type="SUPFAM" id="SSF82171">
    <property type="entry name" value="DPP6 N-terminal domain-like"/>
    <property type="match status" value="1"/>
</dbReference>
<dbReference type="PANTHER" id="PTHR42776">
    <property type="entry name" value="SERINE PEPTIDASE S9 FAMILY MEMBER"/>
    <property type="match status" value="1"/>
</dbReference>
<dbReference type="RefSeq" id="WP_208831994.1">
    <property type="nucleotide sequence ID" value="NZ_CP072110.1"/>
</dbReference>
<accession>A0A975DBY1</accession>
<dbReference type="GO" id="GO:0004252">
    <property type="term" value="F:serine-type endopeptidase activity"/>
    <property type="evidence" value="ECO:0007669"/>
    <property type="project" value="InterPro"/>
</dbReference>
<keyword evidence="5" id="KW-1185">Reference proteome</keyword>
<feature type="signal peptide" evidence="2">
    <location>
        <begin position="1"/>
        <end position="17"/>
    </location>
</feature>
<proteinExistence type="predicted"/>